<comment type="subcellular location">
    <subcellularLocation>
        <location evidence="8">Cytoplasm</location>
    </subcellularLocation>
</comment>
<dbReference type="Gene3D" id="1.10.8.60">
    <property type="match status" value="1"/>
</dbReference>
<evidence type="ECO:0000256" key="12">
    <source>
        <dbReference type="SAM" id="MobiDB-lite"/>
    </source>
</evidence>
<keyword evidence="7 8" id="KW-0238">DNA-binding</keyword>
<comment type="function">
    <text evidence="8 10">Plays an essential role in the initiation and regulation of chromosomal replication. ATP-DnaA binds to the origin of replication (oriC) to initiate formation of the DNA replication initiation complex once per cell cycle. Binds the DnaA box (a 9 base pair repeat at the origin) and separates the double-stranded (ds)DNA. Forms a right-handed helical filament on oriC DNA; dsDNA binds to the exterior of the filament while single-stranded (ss)DNA is stabiized in the filament's interior. The ATP-DnaA-oriC complex binds and stabilizes one strand of the AT-rich DNA unwinding element (DUE), permitting loading of DNA polymerase. After initiation quickly degrades to an ADP-DnaA complex that is not apt for DNA replication. Binds acidic phospholipids.</text>
</comment>
<feature type="domain" description="Chromosomal replication initiator DnaA C-terminal" evidence="14">
    <location>
        <begin position="386"/>
        <end position="454"/>
    </location>
</feature>
<evidence type="ECO:0000256" key="11">
    <source>
        <dbReference type="RuleBase" id="RU004227"/>
    </source>
</evidence>
<dbReference type="InterPro" id="IPR013159">
    <property type="entry name" value="DnaA_C"/>
</dbReference>
<evidence type="ECO:0000313" key="15">
    <source>
        <dbReference type="EMBL" id="GGL02387.1"/>
    </source>
</evidence>
<feature type="binding site" evidence="8">
    <location>
        <position position="186"/>
    </location>
    <ligand>
        <name>ATP</name>
        <dbReference type="ChEBI" id="CHEBI:30616"/>
    </ligand>
</feature>
<dbReference type="Gene3D" id="1.10.1750.10">
    <property type="match status" value="1"/>
</dbReference>
<evidence type="ECO:0000256" key="4">
    <source>
        <dbReference type="ARBA" id="ARBA00022741"/>
    </source>
</evidence>
<reference evidence="16" key="1">
    <citation type="journal article" date="2019" name="Int. J. Syst. Evol. Microbiol.">
        <title>The Global Catalogue of Microorganisms (GCM) 10K type strain sequencing project: providing services to taxonomists for standard genome sequencing and annotation.</title>
        <authorList>
            <consortium name="The Broad Institute Genomics Platform"/>
            <consortium name="The Broad Institute Genome Sequencing Center for Infectious Disease"/>
            <person name="Wu L."/>
            <person name="Ma J."/>
        </authorList>
    </citation>
    <scope>NUCLEOTIDE SEQUENCE [LARGE SCALE GENOMIC DNA]</scope>
    <source>
        <strain evidence="16">JCM 19173</strain>
    </source>
</reference>
<evidence type="ECO:0000256" key="3">
    <source>
        <dbReference type="ARBA" id="ARBA00022705"/>
    </source>
</evidence>
<dbReference type="SUPFAM" id="SSF48295">
    <property type="entry name" value="TrpR-like"/>
    <property type="match status" value="1"/>
</dbReference>
<dbReference type="SMART" id="SM00760">
    <property type="entry name" value="Bac_DnaA_C"/>
    <property type="match status" value="1"/>
</dbReference>
<evidence type="ECO:0000256" key="6">
    <source>
        <dbReference type="ARBA" id="ARBA00023121"/>
    </source>
</evidence>
<feature type="region of interest" description="Domain III, AAA+ region" evidence="8">
    <location>
        <begin position="142"/>
        <end position="358"/>
    </location>
</feature>
<keyword evidence="4 8" id="KW-0547">Nucleotide-binding</keyword>
<dbReference type="PROSITE" id="PS01008">
    <property type="entry name" value="DNAA"/>
    <property type="match status" value="1"/>
</dbReference>
<accession>A0ABQ2FK44</accession>
<evidence type="ECO:0000313" key="16">
    <source>
        <dbReference type="Proteomes" id="UP000604341"/>
    </source>
</evidence>
<dbReference type="InterPro" id="IPR020591">
    <property type="entry name" value="Chromosome_initiator_DnaA-like"/>
</dbReference>
<dbReference type="Gene3D" id="3.40.50.300">
    <property type="entry name" value="P-loop containing nucleotide triphosphate hydrolases"/>
    <property type="match status" value="1"/>
</dbReference>
<dbReference type="CDD" id="cd00009">
    <property type="entry name" value="AAA"/>
    <property type="match status" value="1"/>
</dbReference>
<keyword evidence="3 8" id="KW-0235">DNA replication</keyword>
<evidence type="ECO:0000256" key="1">
    <source>
        <dbReference type="ARBA" id="ARBA00006583"/>
    </source>
</evidence>
<dbReference type="Pfam" id="PF08299">
    <property type="entry name" value="Bac_DnaA_C"/>
    <property type="match status" value="1"/>
</dbReference>
<evidence type="ECO:0000256" key="10">
    <source>
        <dbReference type="RuleBase" id="RU000577"/>
    </source>
</evidence>
<feature type="binding site" evidence="8">
    <location>
        <position position="188"/>
    </location>
    <ligand>
        <name>ATP</name>
        <dbReference type="ChEBI" id="CHEBI:30616"/>
    </ligand>
</feature>
<dbReference type="Pfam" id="PF11638">
    <property type="entry name" value="DnaA_N"/>
    <property type="match status" value="1"/>
</dbReference>
<evidence type="ECO:0000259" key="14">
    <source>
        <dbReference type="SMART" id="SM00760"/>
    </source>
</evidence>
<feature type="binding site" evidence="8">
    <location>
        <position position="190"/>
    </location>
    <ligand>
        <name>ATP</name>
        <dbReference type="ChEBI" id="CHEBI:30616"/>
    </ligand>
</feature>
<keyword evidence="6 8" id="KW-0446">Lipid-binding</keyword>
<dbReference type="InterPro" id="IPR027417">
    <property type="entry name" value="P-loop_NTPase"/>
</dbReference>
<feature type="binding site" evidence="8">
    <location>
        <position position="189"/>
    </location>
    <ligand>
        <name>ATP</name>
        <dbReference type="ChEBI" id="CHEBI:30616"/>
    </ligand>
</feature>
<dbReference type="EMBL" id="BMPE01000004">
    <property type="protein sequence ID" value="GGL02387.1"/>
    <property type="molecule type" value="Genomic_DNA"/>
</dbReference>
<feature type="region of interest" description="Domain IV, binds dsDNA" evidence="8">
    <location>
        <begin position="359"/>
        <end position="485"/>
    </location>
</feature>
<dbReference type="NCBIfam" id="NF010686">
    <property type="entry name" value="PRK14086.1"/>
    <property type="match status" value="1"/>
</dbReference>
<feature type="region of interest" description="Disordered" evidence="12">
    <location>
        <begin position="117"/>
        <end position="137"/>
    </location>
</feature>
<dbReference type="InterPro" id="IPR018312">
    <property type="entry name" value="Chromosome_initiator_DnaA_CS"/>
</dbReference>
<dbReference type="Gene3D" id="3.30.300.180">
    <property type="match status" value="1"/>
</dbReference>
<evidence type="ECO:0000256" key="2">
    <source>
        <dbReference type="ARBA" id="ARBA00022490"/>
    </source>
</evidence>
<name>A0ABQ2FK44_9DEIO</name>
<evidence type="ECO:0000259" key="13">
    <source>
        <dbReference type="SMART" id="SM00382"/>
    </source>
</evidence>
<dbReference type="PRINTS" id="PR00051">
    <property type="entry name" value="DNAA"/>
</dbReference>
<keyword evidence="5 8" id="KW-0067">ATP-binding</keyword>
<dbReference type="Proteomes" id="UP000604341">
    <property type="component" value="Unassembled WGS sequence"/>
</dbReference>
<feature type="domain" description="AAA+ ATPase" evidence="13">
    <location>
        <begin position="175"/>
        <end position="303"/>
    </location>
</feature>
<protein>
    <recommendedName>
        <fullName evidence="8 9">Chromosomal replication initiator protein DnaA</fullName>
    </recommendedName>
</protein>
<dbReference type="CDD" id="cd06571">
    <property type="entry name" value="Bac_DnaA_C"/>
    <property type="match status" value="1"/>
</dbReference>
<keyword evidence="2 8" id="KW-0963">Cytoplasm</keyword>
<organism evidence="15 16">
    <name type="scientific">Deinococcus radiotolerans</name>
    <dbReference type="NCBI Taxonomy" id="1309407"/>
    <lineage>
        <taxon>Bacteria</taxon>
        <taxon>Thermotogati</taxon>
        <taxon>Deinococcota</taxon>
        <taxon>Deinococci</taxon>
        <taxon>Deinococcales</taxon>
        <taxon>Deinococcaceae</taxon>
        <taxon>Deinococcus</taxon>
    </lineage>
</organism>
<keyword evidence="16" id="KW-1185">Reference proteome</keyword>
<sequence>MERREGGREERAVICWLPLKSALREVRLISQEIWSDVLGYVRKNITEVEYHTWFAPVKNLGVQDGSLVLGVRNSFAQEWFRKNYLKLLEDALRSLGAQNPQVSFQVLPAAQDALLLPSDPPPPPSVPAPRASAPAPMESRKVLNPKYTFENFVVGPNNNLAHAAALAVAESPGKAYNPLFIYGDVGLGKTHLMHAVGHYMLERFPGKRVEYVSTESFTNDLINAIRDDKMTQFRNRYRSVDLLLVDDIQFLAGKERTQEEFFHTFNALYESHKQIILSSDRPPKDIQTLEGRLRSRFEWGLITDIQSPEYETRVAILKMNAEHNRIDIPQEVLELIARQVTSNIRELEGALMRVVAFSSLNNVPFSRAVAAKALSNVFAPQEVKVEMMDVLRQVAAQFNMPPDVIRGSGRVREVVQARQVAQYLIRELTDHSLPEIGQFFGRDHSTVMHAISKVSEQMGKDSELTAAVDLLRRRMKGQDDEDSDA</sequence>
<evidence type="ECO:0000256" key="8">
    <source>
        <dbReference type="HAMAP-Rule" id="MF_00377"/>
    </source>
</evidence>
<comment type="caution">
    <text evidence="15">The sequence shown here is derived from an EMBL/GenBank/DDBJ whole genome shotgun (WGS) entry which is preliminary data.</text>
</comment>
<gene>
    <name evidence="8 15" type="primary">dnaA</name>
    <name evidence="15" type="ORF">GCM10010844_21200</name>
</gene>
<comment type="subunit">
    <text evidence="8">Oligomerizes as a right-handed, spiral filament on DNA at oriC.</text>
</comment>
<proteinExistence type="inferred from homology"/>
<feature type="region of interest" description="Domain I, interacts with DnaA modulators" evidence="8">
    <location>
        <begin position="1"/>
        <end position="110"/>
    </location>
</feature>
<dbReference type="InterPro" id="IPR001957">
    <property type="entry name" value="Chromosome_initiator_DnaA"/>
</dbReference>
<dbReference type="InterPro" id="IPR038454">
    <property type="entry name" value="DnaA_N_sf"/>
</dbReference>
<evidence type="ECO:0000256" key="9">
    <source>
        <dbReference type="NCBIfam" id="TIGR00362"/>
    </source>
</evidence>
<comment type="similarity">
    <text evidence="1 8 11">Belongs to the DnaA family.</text>
</comment>
<comment type="caution">
    <text evidence="8">Lacks conserved residue(s) required for the propagation of feature annotation.</text>
</comment>
<evidence type="ECO:0000256" key="5">
    <source>
        <dbReference type="ARBA" id="ARBA00022840"/>
    </source>
</evidence>
<dbReference type="SUPFAM" id="SSF52540">
    <property type="entry name" value="P-loop containing nucleoside triphosphate hydrolases"/>
    <property type="match status" value="1"/>
</dbReference>
<dbReference type="InterPro" id="IPR024633">
    <property type="entry name" value="DnaA_N_dom"/>
</dbReference>
<feature type="compositionally biased region" description="Pro residues" evidence="12">
    <location>
        <begin position="118"/>
        <end position="127"/>
    </location>
</feature>
<dbReference type="HAMAP" id="MF_00377">
    <property type="entry name" value="DnaA_bact"/>
    <property type="match status" value="1"/>
</dbReference>
<dbReference type="InterPro" id="IPR003593">
    <property type="entry name" value="AAA+_ATPase"/>
</dbReference>
<dbReference type="InterPro" id="IPR013317">
    <property type="entry name" value="DnaA_dom"/>
</dbReference>
<dbReference type="Pfam" id="PF00308">
    <property type="entry name" value="Bac_DnaA"/>
    <property type="match status" value="1"/>
</dbReference>
<dbReference type="PANTHER" id="PTHR30050:SF2">
    <property type="entry name" value="CHROMOSOMAL REPLICATION INITIATOR PROTEIN DNAA"/>
    <property type="match status" value="1"/>
</dbReference>
<dbReference type="NCBIfam" id="TIGR00362">
    <property type="entry name" value="DnaA"/>
    <property type="match status" value="1"/>
</dbReference>
<dbReference type="InterPro" id="IPR010921">
    <property type="entry name" value="Trp_repressor/repl_initiator"/>
</dbReference>
<dbReference type="PANTHER" id="PTHR30050">
    <property type="entry name" value="CHROMOSOMAL REPLICATION INITIATOR PROTEIN DNAA"/>
    <property type="match status" value="1"/>
</dbReference>
<comment type="domain">
    <text evidence="8">Domain I is involved in oligomerization and binding regulators, domain II is flexibile and of varying length in different bacteria, domain III forms the AAA+ region, while domain IV binds dsDNA.</text>
</comment>
<dbReference type="SMART" id="SM00382">
    <property type="entry name" value="AAA"/>
    <property type="match status" value="1"/>
</dbReference>
<evidence type="ECO:0000256" key="7">
    <source>
        <dbReference type="ARBA" id="ARBA00023125"/>
    </source>
</evidence>